<gene>
    <name evidence="6" type="primary">mprF</name>
    <name evidence="7" type="ORF">EV210_106147</name>
</gene>
<reference evidence="7 8" key="1">
    <citation type="submission" date="2019-03" db="EMBL/GenBank/DDBJ databases">
        <title>Genomic Encyclopedia of Type Strains, Phase IV (KMG-IV): sequencing the most valuable type-strain genomes for metagenomic binning, comparative biology and taxonomic classification.</title>
        <authorList>
            <person name="Goeker M."/>
        </authorList>
    </citation>
    <scope>NUCLEOTIDE SEQUENCE [LARGE SCALE GENOMIC DNA]</scope>
    <source>
        <strain evidence="7 8">DSM 15969</strain>
    </source>
</reference>
<dbReference type="PANTHER" id="PTHR37693">
    <property type="entry name" value="PHOSPHATIDYLGLYCEROL LYSYLTRANSFERASE"/>
    <property type="match status" value="1"/>
</dbReference>
<keyword evidence="5 6" id="KW-0472">Membrane</keyword>
<keyword evidence="3 6" id="KW-0812">Transmembrane</keyword>
<comment type="function">
    <text evidence="6">Catalyzes the transfer of a lysyl group from L-lysyl-tRNA(Lys) to membrane-bound phosphatidylglycerol (PG), which produces lysylphosphatidylglycerol (LPG), a major component of the bacterial membrane with a positive net charge. LPG synthesis contributes to bacterial virulence as it is involved in the resistance mechanism against cationic antimicrobial peptides (CAMP) produces by the host's immune system (defensins, cathelicidins) and by the competing microorganisms.</text>
</comment>
<keyword evidence="2" id="KW-1003">Cell membrane</keyword>
<protein>
    <recommendedName>
        <fullName evidence="6">Phosphatidylglycerol lysyltransferase</fullName>
        <ecNumber evidence="6">2.3.2.3</ecNumber>
    </recommendedName>
    <alternativeName>
        <fullName evidence="6">Lysylphosphatidylglycerol synthase</fullName>
    </alternativeName>
</protein>
<evidence type="ECO:0000313" key="8">
    <source>
        <dbReference type="Proteomes" id="UP000295063"/>
    </source>
</evidence>
<evidence type="ECO:0000313" key="7">
    <source>
        <dbReference type="EMBL" id="TCL37278.1"/>
    </source>
</evidence>
<dbReference type="GO" id="GO:0046677">
    <property type="term" value="P:response to antibiotic"/>
    <property type="evidence" value="ECO:0007669"/>
    <property type="project" value="UniProtKB-KW"/>
</dbReference>
<dbReference type="OrthoDB" id="9810654at2"/>
<dbReference type="EC" id="2.3.2.3" evidence="6"/>
<dbReference type="GO" id="GO:0006629">
    <property type="term" value="P:lipid metabolic process"/>
    <property type="evidence" value="ECO:0007669"/>
    <property type="project" value="UniProtKB-KW"/>
</dbReference>
<dbReference type="PANTHER" id="PTHR37693:SF1">
    <property type="entry name" value="INTEGRAL MEMBRANE PROTEIN"/>
    <property type="match status" value="1"/>
</dbReference>
<evidence type="ECO:0000256" key="4">
    <source>
        <dbReference type="ARBA" id="ARBA00022989"/>
    </source>
</evidence>
<feature type="transmembrane region" description="Helical" evidence="6">
    <location>
        <begin position="84"/>
        <end position="104"/>
    </location>
</feature>
<feature type="transmembrane region" description="Helical" evidence="6">
    <location>
        <begin position="302"/>
        <end position="322"/>
    </location>
</feature>
<dbReference type="NCBIfam" id="TIGR00374">
    <property type="entry name" value="flippase-like domain"/>
    <property type="match status" value="1"/>
</dbReference>
<organism evidence="7 8">
    <name type="scientific">Anaerospora hongkongensis</name>
    <dbReference type="NCBI Taxonomy" id="244830"/>
    <lineage>
        <taxon>Bacteria</taxon>
        <taxon>Bacillati</taxon>
        <taxon>Bacillota</taxon>
        <taxon>Negativicutes</taxon>
        <taxon>Selenomonadales</taxon>
        <taxon>Sporomusaceae</taxon>
        <taxon>Anaerospora</taxon>
    </lineage>
</organism>
<feature type="transmembrane region" description="Helical" evidence="6">
    <location>
        <begin position="151"/>
        <end position="170"/>
    </location>
</feature>
<name>A0A4R1PXC7_9FIRM</name>
<dbReference type="GO" id="GO:0005886">
    <property type="term" value="C:plasma membrane"/>
    <property type="evidence" value="ECO:0007669"/>
    <property type="project" value="UniProtKB-SubCell"/>
</dbReference>
<evidence type="ECO:0000256" key="2">
    <source>
        <dbReference type="ARBA" id="ARBA00022475"/>
    </source>
</evidence>
<keyword evidence="6" id="KW-0046">Antibiotic resistance</keyword>
<evidence type="ECO:0000256" key="1">
    <source>
        <dbReference type="ARBA" id="ARBA00004651"/>
    </source>
</evidence>
<dbReference type="RefSeq" id="WP_132080066.1">
    <property type="nucleotide sequence ID" value="NZ_DAIMLW010000085.1"/>
</dbReference>
<dbReference type="EMBL" id="SLUI01000006">
    <property type="protein sequence ID" value="TCL37278.1"/>
    <property type="molecule type" value="Genomic_DNA"/>
</dbReference>
<feature type="transmembrane region" description="Helical" evidence="6">
    <location>
        <begin position="116"/>
        <end position="139"/>
    </location>
</feature>
<dbReference type="InterPro" id="IPR022791">
    <property type="entry name" value="L-PG_synthase/AglD"/>
</dbReference>
<comment type="catalytic activity">
    <reaction evidence="6">
        <text>L-lysyl-tRNA(Lys) + a 1,2-diacyl-sn-glycero-3-phospho-(1'-sn-glycerol) = a 1,2-diacyl-sn-glycero-3-phospho-1'-(3'-O-L-lysyl)-sn-glycerol + tRNA(Lys)</text>
        <dbReference type="Rhea" id="RHEA:10668"/>
        <dbReference type="Rhea" id="RHEA-COMP:9696"/>
        <dbReference type="Rhea" id="RHEA-COMP:9697"/>
        <dbReference type="ChEBI" id="CHEBI:64716"/>
        <dbReference type="ChEBI" id="CHEBI:75792"/>
        <dbReference type="ChEBI" id="CHEBI:78442"/>
        <dbReference type="ChEBI" id="CHEBI:78529"/>
        <dbReference type="EC" id="2.3.2.3"/>
    </reaction>
</comment>
<dbReference type="GO" id="GO:0050071">
    <property type="term" value="F:phosphatidylglycerol lysyltransferase activity"/>
    <property type="evidence" value="ECO:0007669"/>
    <property type="project" value="UniProtKB-EC"/>
</dbReference>
<keyword evidence="4 6" id="KW-1133">Transmembrane helix</keyword>
<evidence type="ECO:0000256" key="3">
    <source>
        <dbReference type="ARBA" id="ARBA00022692"/>
    </source>
</evidence>
<feature type="transmembrane region" description="Helical" evidence="6">
    <location>
        <begin position="6"/>
        <end position="25"/>
    </location>
</feature>
<dbReference type="Proteomes" id="UP000295063">
    <property type="component" value="Unassembled WGS sequence"/>
</dbReference>
<keyword evidence="6" id="KW-0808">Transferase</keyword>
<comment type="subcellular location">
    <subcellularLocation>
        <location evidence="1 6">Cell membrane</location>
        <topology evidence="1 6">Multi-pass membrane protein</topology>
    </subcellularLocation>
</comment>
<dbReference type="AlphaFoldDB" id="A0A4R1PXC7"/>
<comment type="similarity">
    <text evidence="6">Belongs to the LPG synthase family.</text>
</comment>
<proteinExistence type="inferred from homology"/>
<sequence>MNYYKRVVLLFFFIIGVSGAVIYLTGDISMFGHLSAFRPWSIMLAFLFLSLGMYFDSTRLITLAKMAGKEISLFQSLQVILSNYFLAMLTPGATGGPVAQVLFLRKLGMPTGRATVLVLVRTILSILFLIICLPVVFYLDVILIPWVQPEFVSIVVVALLGIMAGSAWGVRTKTMARAVLWIAKRAAKPLRRRIWRLYRDIQASIGLLLSSPRGMARVFIDTGLSLLSLYAIVPALFLGLGIAVDWPIIISRMIILNLLLYFAPTPGGTGIAEGGFVYLFGNFVPAGTVGLLAVVWRILAEYLPFAAGMYFTFKMFGGKLLMAEKKIR</sequence>
<accession>A0A4R1PXC7</accession>
<dbReference type="Pfam" id="PF03706">
    <property type="entry name" value="LPG_synthase_TM"/>
    <property type="match status" value="1"/>
</dbReference>
<comment type="caution">
    <text evidence="7">The sequence shown here is derived from an EMBL/GenBank/DDBJ whole genome shotgun (WGS) entry which is preliminary data.</text>
</comment>
<keyword evidence="6" id="KW-0443">Lipid metabolism</keyword>
<feature type="transmembrane region" description="Helical" evidence="6">
    <location>
        <begin position="37"/>
        <end position="55"/>
    </location>
</feature>
<keyword evidence="8" id="KW-1185">Reference proteome</keyword>
<evidence type="ECO:0000256" key="5">
    <source>
        <dbReference type="ARBA" id="ARBA00023136"/>
    </source>
</evidence>
<feature type="transmembrane region" description="Helical" evidence="6">
    <location>
        <begin position="218"/>
        <end position="240"/>
    </location>
</feature>
<evidence type="ECO:0000256" key="6">
    <source>
        <dbReference type="RuleBase" id="RU363042"/>
    </source>
</evidence>